<dbReference type="GO" id="GO:0008270">
    <property type="term" value="F:zinc ion binding"/>
    <property type="evidence" value="ECO:0007669"/>
    <property type="project" value="UniProtKB-KW"/>
</dbReference>
<feature type="domain" description="USP" evidence="13">
    <location>
        <begin position="456"/>
        <end position="759"/>
    </location>
</feature>
<dbReference type="Proteomes" id="UP001604336">
    <property type="component" value="Unassembled WGS sequence"/>
</dbReference>
<evidence type="ECO:0000256" key="5">
    <source>
        <dbReference type="ARBA" id="ARBA00022723"/>
    </source>
</evidence>
<dbReference type="Pfam" id="PF00443">
    <property type="entry name" value="UCH"/>
    <property type="match status" value="1"/>
</dbReference>
<dbReference type="Pfam" id="PF01753">
    <property type="entry name" value="zf-MYND"/>
    <property type="match status" value="1"/>
</dbReference>
<evidence type="ECO:0000256" key="1">
    <source>
        <dbReference type="ARBA" id="ARBA00000707"/>
    </source>
</evidence>
<dbReference type="PROSITE" id="PS50865">
    <property type="entry name" value="ZF_MYND_2"/>
    <property type="match status" value="1"/>
</dbReference>
<evidence type="ECO:0000313" key="16">
    <source>
        <dbReference type="Proteomes" id="UP001604336"/>
    </source>
</evidence>
<dbReference type="InterPro" id="IPR028889">
    <property type="entry name" value="USP"/>
</dbReference>
<evidence type="ECO:0000256" key="12">
    <source>
        <dbReference type="SAM" id="MobiDB-lite"/>
    </source>
</evidence>
<dbReference type="PROSITE" id="PS50235">
    <property type="entry name" value="USP_3"/>
    <property type="match status" value="1"/>
</dbReference>
<dbReference type="InterPro" id="IPR018200">
    <property type="entry name" value="USP_CS"/>
</dbReference>
<evidence type="ECO:0000256" key="9">
    <source>
        <dbReference type="ARBA" id="ARBA00022807"/>
    </source>
</evidence>
<feature type="region of interest" description="Disordered" evidence="12">
    <location>
        <begin position="844"/>
        <end position="888"/>
    </location>
</feature>
<evidence type="ECO:0000259" key="14">
    <source>
        <dbReference type="PROSITE" id="PS50865"/>
    </source>
</evidence>
<dbReference type="Gene3D" id="6.10.140.2220">
    <property type="match status" value="1"/>
</dbReference>
<feature type="compositionally biased region" description="Low complexity" evidence="12">
    <location>
        <begin position="206"/>
        <end position="219"/>
    </location>
</feature>
<keyword evidence="9" id="KW-0788">Thiol protease</keyword>
<feature type="region of interest" description="Disordered" evidence="12">
    <location>
        <begin position="278"/>
        <end position="297"/>
    </location>
</feature>
<dbReference type="SUPFAM" id="SSF54001">
    <property type="entry name" value="Cysteine proteinases"/>
    <property type="match status" value="1"/>
</dbReference>
<evidence type="ECO:0000256" key="7">
    <source>
        <dbReference type="ARBA" id="ARBA00022786"/>
    </source>
</evidence>
<name>A0ABD1SVR4_9LAMI</name>
<evidence type="ECO:0000313" key="15">
    <source>
        <dbReference type="EMBL" id="KAL2504517.1"/>
    </source>
</evidence>
<dbReference type="FunFam" id="3.90.70.10:FF:000026">
    <property type="entry name" value="Ubiquitin carboxyl-terminal hydrolase 15"/>
    <property type="match status" value="1"/>
</dbReference>
<dbReference type="PANTHER" id="PTHR24006">
    <property type="entry name" value="UBIQUITIN CARBOXYL-TERMINAL HYDROLASE"/>
    <property type="match status" value="1"/>
</dbReference>
<dbReference type="PROSITE" id="PS01360">
    <property type="entry name" value="ZF_MYND_1"/>
    <property type="match status" value="1"/>
</dbReference>
<dbReference type="SUPFAM" id="SSF144232">
    <property type="entry name" value="HIT/MYND zinc finger-like"/>
    <property type="match status" value="1"/>
</dbReference>
<dbReference type="AlphaFoldDB" id="A0ABD1SVR4"/>
<evidence type="ECO:0000256" key="8">
    <source>
        <dbReference type="ARBA" id="ARBA00022801"/>
    </source>
</evidence>
<feature type="region of interest" description="Disordered" evidence="12">
    <location>
        <begin position="310"/>
        <end position="329"/>
    </location>
</feature>
<dbReference type="Gene3D" id="3.90.70.10">
    <property type="entry name" value="Cysteine proteinases"/>
    <property type="match status" value="1"/>
</dbReference>
<evidence type="ECO:0000259" key="13">
    <source>
        <dbReference type="PROSITE" id="PS50235"/>
    </source>
</evidence>
<evidence type="ECO:0000256" key="4">
    <source>
        <dbReference type="ARBA" id="ARBA00022670"/>
    </source>
</evidence>
<proteinExistence type="inferred from homology"/>
<feature type="compositionally biased region" description="Polar residues" evidence="12">
    <location>
        <begin position="358"/>
        <end position="381"/>
    </location>
</feature>
<keyword evidence="4" id="KW-0645">Protease</keyword>
<feature type="region of interest" description="Disordered" evidence="12">
    <location>
        <begin position="186"/>
        <end position="252"/>
    </location>
</feature>
<keyword evidence="16" id="KW-1185">Reference proteome</keyword>
<evidence type="ECO:0000256" key="10">
    <source>
        <dbReference type="ARBA" id="ARBA00022833"/>
    </source>
</evidence>
<feature type="compositionally biased region" description="Low complexity" evidence="12">
    <location>
        <begin position="846"/>
        <end position="862"/>
    </location>
</feature>
<protein>
    <recommendedName>
        <fullName evidence="3">ubiquitinyl hydrolase 1</fullName>
        <ecNumber evidence="3">3.4.19.12</ecNumber>
    </recommendedName>
</protein>
<dbReference type="InterPro" id="IPR050164">
    <property type="entry name" value="Peptidase_C19"/>
</dbReference>
<evidence type="ECO:0000256" key="11">
    <source>
        <dbReference type="PROSITE-ProRule" id="PRU00134"/>
    </source>
</evidence>
<keyword evidence="6 11" id="KW-0863">Zinc-finger</keyword>
<evidence type="ECO:0000256" key="2">
    <source>
        <dbReference type="ARBA" id="ARBA00009085"/>
    </source>
</evidence>
<dbReference type="EMBL" id="JBFOLK010000006">
    <property type="protein sequence ID" value="KAL2504517.1"/>
    <property type="molecule type" value="Genomic_DNA"/>
</dbReference>
<accession>A0ABD1SVR4</accession>
<evidence type="ECO:0000256" key="6">
    <source>
        <dbReference type="ARBA" id="ARBA00022771"/>
    </source>
</evidence>
<dbReference type="InterPro" id="IPR038765">
    <property type="entry name" value="Papain-like_cys_pep_sf"/>
</dbReference>
<dbReference type="FunFam" id="6.10.140.2220:FF:000006">
    <property type="entry name" value="Ubiquitin carboxyl-terminal hydrolase 15"/>
    <property type="match status" value="1"/>
</dbReference>
<reference evidence="16" key="1">
    <citation type="submission" date="2024-07" db="EMBL/GenBank/DDBJ databases">
        <title>Two chromosome-level genome assemblies of Korean endemic species Abeliophyllum distichum and Forsythia ovata (Oleaceae).</title>
        <authorList>
            <person name="Jang H."/>
        </authorList>
    </citation>
    <scope>NUCLEOTIDE SEQUENCE [LARGE SCALE GENOMIC DNA]</scope>
</reference>
<keyword evidence="8 15" id="KW-0378">Hydrolase</keyword>
<dbReference type="GO" id="GO:0004843">
    <property type="term" value="F:cysteine-type deubiquitinase activity"/>
    <property type="evidence" value="ECO:0007669"/>
    <property type="project" value="UniProtKB-EC"/>
</dbReference>
<sequence length="888" mass="98949">MSFTIPRLENSLIIPSRRQIQISISHFTVPPPPPPPLPPLYAKLVENPENPFLCIERKSVRQKWKNATAKKEELLRLVTMASEEEAQIASIKAVEEYKSSPLPPPLRLEKRYYCAVCLCPTTTRCSQCKAVRYCSGKCQIIHWRQGHKDECRLATKVDATEGSECSMQTASQNHFNMQVNEVKGCSRSPQLLNDSGSTSTSLPRITSSTTQSETSTDASICEILGSETPIRSEKVPSEDSNSDMCRTTCDSDNMQLPRSSSLDYINFSVNNMLGSNKINKTQSSNSSEGPSTCFIDEKTGDGAAVLEEFVPSATKPKSSRSSISSRTPFSSSEYWKNEAQLSKSKERRSTSFKGSGDHQISTAEQRSLPYSMSTKTESSHALPSEENIPILSQSASKGLKTSVRKSVQQFRATKPSNPYALGIGKDSIGKYNHEAVFSPKLFMQLYSCGDVEFHPFGLVNCGNSCYANAVLQCLAFTRPFSSYLLHGFHSKTCQKEDWCFICEFEFLLLKGQKMKSPLSPIGILSQIQKIGSNLSHGREEDAHEFLRCVVETMQSICLEEAGTPCLLDEESTLVGLTFAGYLRSKIKCMKCSGRSERCDRMMDLTVEIDGDIDTLEEALVQFTTSETLTGDNKYKCSRCKSYQKAKKKLTVLEAPNILTIVLKRFRSGNLGKLDKLVQFPEVLNLAPFMSGTSDKCHIYSLYGLVVHLDIMNAAYSGHYISYVKDFRGDWFRIDDSRVIPVELETVLSEQAYILLYARRNPRGPSLARDSSVCADGISKKNMENIFSINIGKRRNSKTKLLLDPSTDSTMHYQRSRRSPIWMTPNDFTGNHILATECLRQRNPFVDSSSDSSSNLSVSDAGSYSTDSTKESSAEDISGYMFGPSWYGP</sequence>
<comment type="catalytic activity">
    <reaction evidence="1">
        <text>Thiol-dependent hydrolysis of ester, thioester, amide, peptide and isopeptide bonds formed by the C-terminal Gly of ubiquitin (a 76-residue protein attached to proteins as an intracellular targeting signal).</text>
        <dbReference type="EC" id="3.4.19.12"/>
    </reaction>
</comment>
<gene>
    <name evidence="15" type="ORF">Adt_20138</name>
</gene>
<feature type="compositionally biased region" description="Low complexity" evidence="12">
    <location>
        <begin position="312"/>
        <end position="329"/>
    </location>
</feature>
<dbReference type="InterPro" id="IPR002893">
    <property type="entry name" value="Znf_MYND"/>
</dbReference>
<feature type="compositionally biased region" description="Polar residues" evidence="12">
    <location>
        <begin position="238"/>
        <end position="252"/>
    </location>
</feature>
<comment type="similarity">
    <text evidence="2">Belongs to the peptidase C19 family.</text>
</comment>
<keyword evidence="10" id="KW-0862">Zinc</keyword>
<dbReference type="GO" id="GO:0006508">
    <property type="term" value="P:proteolysis"/>
    <property type="evidence" value="ECO:0007669"/>
    <property type="project" value="UniProtKB-KW"/>
</dbReference>
<keyword evidence="5" id="KW-0479">Metal-binding</keyword>
<evidence type="ECO:0000256" key="3">
    <source>
        <dbReference type="ARBA" id="ARBA00012759"/>
    </source>
</evidence>
<dbReference type="EC" id="3.4.19.12" evidence="3"/>
<dbReference type="PANTHER" id="PTHR24006:SF690">
    <property type="entry name" value="UBIQUITIN CARBOXYL-TERMINAL HYDROLASE 17"/>
    <property type="match status" value="1"/>
</dbReference>
<feature type="region of interest" description="Disordered" evidence="12">
    <location>
        <begin position="334"/>
        <end position="387"/>
    </location>
</feature>
<organism evidence="15 16">
    <name type="scientific">Abeliophyllum distichum</name>
    <dbReference type="NCBI Taxonomy" id="126358"/>
    <lineage>
        <taxon>Eukaryota</taxon>
        <taxon>Viridiplantae</taxon>
        <taxon>Streptophyta</taxon>
        <taxon>Embryophyta</taxon>
        <taxon>Tracheophyta</taxon>
        <taxon>Spermatophyta</taxon>
        <taxon>Magnoliopsida</taxon>
        <taxon>eudicotyledons</taxon>
        <taxon>Gunneridae</taxon>
        <taxon>Pentapetalae</taxon>
        <taxon>asterids</taxon>
        <taxon>lamiids</taxon>
        <taxon>Lamiales</taxon>
        <taxon>Oleaceae</taxon>
        <taxon>Forsythieae</taxon>
        <taxon>Abeliophyllum</taxon>
    </lineage>
</organism>
<feature type="domain" description="MYND-type" evidence="14">
    <location>
        <begin position="114"/>
        <end position="151"/>
    </location>
</feature>
<dbReference type="PROSITE" id="PS00972">
    <property type="entry name" value="USP_1"/>
    <property type="match status" value="1"/>
</dbReference>
<feature type="compositionally biased region" description="Polar residues" evidence="12">
    <location>
        <begin position="278"/>
        <end position="290"/>
    </location>
</feature>
<dbReference type="InterPro" id="IPR001394">
    <property type="entry name" value="Peptidase_C19_UCH"/>
</dbReference>
<feature type="compositionally biased region" description="Polar residues" evidence="12">
    <location>
        <begin position="187"/>
        <end position="205"/>
    </location>
</feature>
<keyword evidence="7" id="KW-0833">Ubl conjugation pathway</keyword>
<comment type="caution">
    <text evidence="15">The sequence shown here is derived from an EMBL/GenBank/DDBJ whole genome shotgun (WGS) entry which is preliminary data.</text>
</comment>